<sequence>MGQLTLNLIAISIFTVTMGMLVGPLVQIPQAVPVVAIALLAGIAVLDQASFNGTIGNLLINGLNRLSGDERERIIHHEAGHFLIAYLLNIPVTDYTLSAWDAWKKGLPGLGGVQFDTSDLEATLKTGQLPAQTLNRYCTVWMAGIAAEQLVYGQAQGGQDDRQKFSILWQQLQRPIPEGQMRQRWAALQAKTLLEKHQDAYTALVAAMSADTPVNDCLTLLQRHAEPTASTAEV</sequence>
<dbReference type="EMBL" id="JTHE02000003">
    <property type="protein sequence ID" value="NEV67615.1"/>
    <property type="molecule type" value="Genomic_DNA"/>
</dbReference>
<reference evidence="1" key="2">
    <citation type="journal article" date="2015" name="Genome Announc.">
        <title>Draft Genome Sequence of Filamentous Marine Cyanobacterium Lyngbya confervoides Strain BDU141951.</title>
        <authorList>
            <person name="Chandrababunaidu M.M."/>
            <person name="Sen D."/>
            <person name="Tripathy S."/>
        </authorList>
    </citation>
    <scope>NUCLEOTIDE SEQUENCE</scope>
    <source>
        <strain evidence="1">BDU141951</strain>
    </source>
</reference>
<dbReference type="AlphaFoldDB" id="A0A0C1UPR8"/>
<gene>
    <name evidence="1" type="ORF">QQ91_010845</name>
</gene>
<dbReference type="GO" id="GO:0004222">
    <property type="term" value="F:metalloendopeptidase activity"/>
    <property type="evidence" value="ECO:0007669"/>
    <property type="project" value="InterPro"/>
</dbReference>
<protein>
    <submittedName>
        <fullName evidence="1">ATP-dependent Zn protease</fullName>
    </submittedName>
</protein>
<proteinExistence type="predicted"/>
<dbReference type="GO" id="GO:0004176">
    <property type="term" value="F:ATP-dependent peptidase activity"/>
    <property type="evidence" value="ECO:0007669"/>
    <property type="project" value="InterPro"/>
</dbReference>
<dbReference type="PANTHER" id="PTHR33471">
    <property type="entry name" value="ATP-DEPENDENT ZINC METALLOPROTEASE-RELATED"/>
    <property type="match status" value="1"/>
</dbReference>
<name>A0A0C1UPR8_9CYAN</name>
<dbReference type="GO" id="GO:0005524">
    <property type="term" value="F:ATP binding"/>
    <property type="evidence" value="ECO:0007669"/>
    <property type="project" value="InterPro"/>
</dbReference>
<reference evidence="1" key="3">
    <citation type="submission" date="2020-02" db="EMBL/GenBank/DDBJ databases">
        <authorList>
            <person name="Sarangi A.N."/>
            <person name="Ghosh S."/>
            <person name="Mukherjee M."/>
            <person name="Tripathy S."/>
        </authorList>
    </citation>
    <scope>NUCLEOTIDE SEQUENCE</scope>
    <source>
        <strain evidence="1">BDU141951</strain>
    </source>
</reference>
<evidence type="ECO:0000313" key="1">
    <source>
        <dbReference type="EMBL" id="NEV67615.1"/>
    </source>
</evidence>
<reference evidence="1" key="1">
    <citation type="submission" date="2014-11" db="EMBL/GenBank/DDBJ databases">
        <authorList>
            <person name="Malar M.C."/>
            <person name="Sen D."/>
            <person name="Tripathy S."/>
        </authorList>
    </citation>
    <scope>NUCLEOTIDE SEQUENCE</scope>
    <source>
        <strain evidence="1">BDU141951</strain>
    </source>
</reference>
<dbReference type="InterPro" id="IPR037219">
    <property type="entry name" value="Peptidase_M41-like"/>
</dbReference>
<keyword evidence="1" id="KW-0645">Protease</keyword>
<organism evidence="1">
    <name type="scientific">Lyngbya confervoides BDU141951</name>
    <dbReference type="NCBI Taxonomy" id="1574623"/>
    <lineage>
        <taxon>Bacteria</taxon>
        <taxon>Bacillati</taxon>
        <taxon>Cyanobacteriota</taxon>
        <taxon>Cyanophyceae</taxon>
        <taxon>Oscillatoriophycideae</taxon>
        <taxon>Oscillatoriales</taxon>
        <taxon>Microcoleaceae</taxon>
        <taxon>Lyngbya</taxon>
    </lineage>
</organism>
<dbReference type="PANTHER" id="PTHR33471:SF7">
    <property type="entry name" value="ATP-DEPENDENT ZINC METALLOPROTEASE-RELATED"/>
    <property type="match status" value="1"/>
</dbReference>
<comment type="caution">
    <text evidence="1">The sequence shown here is derived from an EMBL/GenBank/DDBJ whole genome shotgun (WGS) entry which is preliminary data.</text>
</comment>
<accession>A0A0C1UPR8</accession>
<keyword evidence="1" id="KW-0378">Hydrolase</keyword>
<dbReference type="Gene3D" id="1.20.58.760">
    <property type="entry name" value="Peptidase M41"/>
    <property type="match status" value="1"/>
</dbReference>
<dbReference type="GO" id="GO:0006508">
    <property type="term" value="P:proteolysis"/>
    <property type="evidence" value="ECO:0007669"/>
    <property type="project" value="UniProtKB-KW"/>
</dbReference>
<dbReference type="SUPFAM" id="SSF140990">
    <property type="entry name" value="FtsH protease domain-like"/>
    <property type="match status" value="1"/>
</dbReference>